<dbReference type="EMBL" id="MDET01000003">
    <property type="protein sequence ID" value="OQM77009.1"/>
    <property type="molecule type" value="Genomic_DNA"/>
</dbReference>
<dbReference type="InterPro" id="IPR029510">
    <property type="entry name" value="Ald_DH_CS_GLU"/>
</dbReference>
<dbReference type="InterPro" id="IPR016161">
    <property type="entry name" value="Ald_DH/histidinol_DH"/>
</dbReference>
<keyword evidence="10" id="KW-1185">Reference proteome</keyword>
<proteinExistence type="inferred from homology"/>
<feature type="active site" evidence="6">
    <location>
        <position position="258"/>
    </location>
</feature>
<gene>
    <name evidence="9" type="ORF">BFN67_10975</name>
</gene>
<dbReference type="RefSeq" id="WP_080918233.1">
    <property type="nucleotide sequence ID" value="NZ_MDET01000003.1"/>
</dbReference>
<evidence type="ECO:0000256" key="5">
    <source>
        <dbReference type="ARBA" id="ARBA00024226"/>
    </source>
</evidence>
<dbReference type="PANTHER" id="PTHR43521">
    <property type="entry name" value="ALPHA-AMINOADIPIC SEMIALDEHYDE DEHYDROGENASE"/>
    <property type="match status" value="1"/>
</dbReference>
<dbReference type="STRING" id="1873176.BFN67_10975"/>
<evidence type="ECO:0000313" key="9">
    <source>
        <dbReference type="EMBL" id="OQM77009.1"/>
    </source>
</evidence>
<organism evidence="9 10">
    <name type="scientific">Manganibacter manganicus</name>
    <dbReference type="NCBI Taxonomy" id="1873176"/>
    <lineage>
        <taxon>Bacteria</taxon>
        <taxon>Pseudomonadati</taxon>
        <taxon>Pseudomonadota</taxon>
        <taxon>Alphaproteobacteria</taxon>
        <taxon>Hyphomicrobiales</taxon>
        <taxon>Phyllobacteriaceae</taxon>
        <taxon>Manganibacter</taxon>
    </lineage>
</organism>
<evidence type="ECO:0000259" key="8">
    <source>
        <dbReference type="Pfam" id="PF00171"/>
    </source>
</evidence>
<evidence type="ECO:0000256" key="7">
    <source>
        <dbReference type="RuleBase" id="RU003345"/>
    </source>
</evidence>
<name>A0A1V8RVG1_9HYPH</name>
<evidence type="ECO:0000256" key="6">
    <source>
        <dbReference type="PROSITE-ProRule" id="PRU10007"/>
    </source>
</evidence>
<keyword evidence="4" id="KW-0520">NAD</keyword>
<dbReference type="Gene3D" id="3.40.309.10">
    <property type="entry name" value="Aldehyde Dehydrogenase, Chain A, domain 2"/>
    <property type="match status" value="1"/>
</dbReference>
<dbReference type="SUPFAM" id="SSF53720">
    <property type="entry name" value="ALDH-like"/>
    <property type="match status" value="1"/>
</dbReference>
<keyword evidence="3 7" id="KW-0560">Oxidoreductase</keyword>
<dbReference type="Pfam" id="PF00171">
    <property type="entry name" value="Aldedh"/>
    <property type="match status" value="1"/>
</dbReference>
<comment type="caution">
    <text evidence="9">The sequence shown here is derived from an EMBL/GenBank/DDBJ whole genome shotgun (WGS) entry which is preliminary data.</text>
</comment>
<dbReference type="InterPro" id="IPR044638">
    <property type="entry name" value="ALDH7A1-like"/>
</dbReference>
<dbReference type="PANTHER" id="PTHR43521:SF1">
    <property type="entry name" value="ALPHA-AMINOADIPIC SEMIALDEHYDE DEHYDROGENASE"/>
    <property type="match status" value="1"/>
</dbReference>
<evidence type="ECO:0000256" key="2">
    <source>
        <dbReference type="ARBA" id="ARBA00011881"/>
    </source>
</evidence>
<dbReference type="InterPro" id="IPR016163">
    <property type="entry name" value="Ald_DH_C"/>
</dbReference>
<dbReference type="Proteomes" id="UP000191905">
    <property type="component" value="Unassembled WGS sequence"/>
</dbReference>
<dbReference type="PROSITE" id="PS00687">
    <property type="entry name" value="ALDEHYDE_DEHYDR_GLU"/>
    <property type="match status" value="1"/>
</dbReference>
<reference evidence="9 10" key="1">
    <citation type="journal article" date="2016" name="Int. J. Syst. Evol. Microbiol.">
        <title>Pseudaminobacter manganicus sp. nov., isolated from sludge of a manganese mine.</title>
        <authorList>
            <person name="Li J."/>
            <person name="Huang J."/>
            <person name="Liao S."/>
            <person name="Wang G."/>
        </authorList>
    </citation>
    <scope>NUCLEOTIDE SEQUENCE [LARGE SCALE GENOMIC DNA]</scope>
    <source>
        <strain evidence="9 10">JH-7</strain>
    </source>
</reference>
<dbReference type="InterPro" id="IPR016162">
    <property type="entry name" value="Ald_DH_N"/>
</dbReference>
<comment type="subunit">
    <text evidence="2">Homotetramer.</text>
</comment>
<dbReference type="AlphaFoldDB" id="A0A1V8RVG1"/>
<dbReference type="GO" id="GO:0004029">
    <property type="term" value="F:aldehyde dehydrogenase (NAD+) activity"/>
    <property type="evidence" value="ECO:0007669"/>
    <property type="project" value="UniProtKB-EC"/>
</dbReference>
<dbReference type="CDD" id="cd07130">
    <property type="entry name" value="ALDH_F7_AASADH"/>
    <property type="match status" value="1"/>
</dbReference>
<accession>A0A1V8RVG1</accession>
<evidence type="ECO:0000256" key="3">
    <source>
        <dbReference type="ARBA" id="ARBA00023002"/>
    </source>
</evidence>
<evidence type="ECO:0000256" key="4">
    <source>
        <dbReference type="ARBA" id="ARBA00023027"/>
    </source>
</evidence>
<feature type="domain" description="Aldehyde dehydrogenase" evidence="8">
    <location>
        <begin position="28"/>
        <end position="482"/>
    </location>
</feature>
<dbReference type="OrthoDB" id="9812625at2"/>
<dbReference type="InterPro" id="IPR015590">
    <property type="entry name" value="Aldehyde_DH_dom"/>
</dbReference>
<dbReference type="FunFam" id="3.40.309.10:FF:000018">
    <property type="entry name" value="Alpha-aminoadipic semialdehyde dehydrogenase"/>
    <property type="match status" value="1"/>
</dbReference>
<protein>
    <recommendedName>
        <fullName evidence="5">aldehyde dehydrogenase (NAD(+))</fullName>
        <ecNumber evidence="5">1.2.1.3</ecNumber>
    </recommendedName>
</protein>
<evidence type="ECO:0000313" key="10">
    <source>
        <dbReference type="Proteomes" id="UP000191905"/>
    </source>
</evidence>
<sequence>MTIAKETSELLSKLGVSGDALGGGDLIVRTPVTGEQIAALKQMSGAQAGKAIGAAHAAFQKWRLVPGPRRGELVRLLGEELRAHKAELGRLVSIEVGKIPSEGLGEVQEMIDICDFAVGLSRQLYGLTIATERPGHRMMETWHPLGVVGVISAFNFPVAVWSWNTALALVCGDAVVWKPSEKTPLTALACAAIFARAVERFGSDAPEGLLQVLIGGPAVGEVLVDHPKVPLVSATGSTRMGRAVGPRLAKRFARAVLELGGNNAGIVCPTADLDMALRAIAFGAMGTAGQRCTTLRRLFVHESVYDQIVPRLKKAYESVSVGNPLESSALVGPLVDKAAFEGMQKALKEAEAAGGKVTGGGRFESGHAEAYYAHPALVEMPKQVAPVTEETFAPILYVMKYSDFDTALELHNAVGAGLSSSIFTRDLQESERFLGADGSDCGIANVNIGTSGAEIGGAFGGEKETGGGRESGSDAWKAYMRRATNTINYSAALPLAQGVSFDID</sequence>
<evidence type="ECO:0000256" key="1">
    <source>
        <dbReference type="ARBA" id="ARBA00009986"/>
    </source>
</evidence>
<comment type="similarity">
    <text evidence="1 7">Belongs to the aldehyde dehydrogenase family.</text>
</comment>
<dbReference type="Gene3D" id="3.40.605.10">
    <property type="entry name" value="Aldehyde Dehydrogenase, Chain A, domain 1"/>
    <property type="match status" value="1"/>
</dbReference>
<dbReference type="EC" id="1.2.1.3" evidence="5"/>